<organism evidence="1 2">
    <name type="scientific">Galerina marginata (strain CBS 339.88)</name>
    <dbReference type="NCBI Taxonomy" id="685588"/>
    <lineage>
        <taxon>Eukaryota</taxon>
        <taxon>Fungi</taxon>
        <taxon>Dikarya</taxon>
        <taxon>Basidiomycota</taxon>
        <taxon>Agaricomycotina</taxon>
        <taxon>Agaricomycetes</taxon>
        <taxon>Agaricomycetidae</taxon>
        <taxon>Agaricales</taxon>
        <taxon>Agaricineae</taxon>
        <taxon>Strophariaceae</taxon>
        <taxon>Galerina</taxon>
    </lineage>
</organism>
<sequence>MESPATTYVRNSRLLGWVFAALLEDSPAILPPSKNDPRYAIQLVCQSWRAVLLSTPSCWKAFSFMPNPVHDSARLLRIFEAYIRRSGSCPLAFNFVTNFDNHLRHRVTNAYLFSLGIEQLVYGRGVFTIVQSIILPYAKRIQHLQCLLYKEQNAEFLLDIRAGLFELLESVDIIFFNDFNTPLHPFGFQQSLSFEVFRSLPRFRQASIRIMNGIHPLDLRLPFHQIVNLDLGKTPIPCDTFITIMHRSAVSLIDGVFHVELGVNVNYFLKSCHPVCMQQLANFRVRYVNPSYYPDIILLFSFPMLRRLWVERSDRCSPFQWDVPRYTTMLATSKVPIETLVLANCAVGPGATSLIKRSRRDTSYHELEELLTLVHDVRTLVLPWSVHVHFPTIQKIASGEMLPRLEVLEVSSTHPTIVCDMVRVRNKRGSSSGSTGAFPPTPIIRLGLTVPSTNPAEQAALKKNVESLGLPAGVVLNYLPMFMFSFGT</sequence>
<evidence type="ECO:0000313" key="2">
    <source>
        <dbReference type="Proteomes" id="UP000027222"/>
    </source>
</evidence>
<dbReference type="HOGENOM" id="CLU_043415_0_0_1"/>
<evidence type="ECO:0008006" key="3">
    <source>
        <dbReference type="Google" id="ProtNLM"/>
    </source>
</evidence>
<gene>
    <name evidence="1" type="ORF">GALMADRAFT_1326803</name>
</gene>
<dbReference type="AlphaFoldDB" id="A0A067TFR8"/>
<dbReference type="STRING" id="685588.A0A067TFR8"/>
<protein>
    <recommendedName>
        <fullName evidence="3">F-box domain-containing protein</fullName>
    </recommendedName>
</protein>
<evidence type="ECO:0000313" key="1">
    <source>
        <dbReference type="EMBL" id="KDR77823.1"/>
    </source>
</evidence>
<accession>A0A067TFR8</accession>
<dbReference type="OrthoDB" id="2992500at2759"/>
<keyword evidence="2" id="KW-1185">Reference proteome</keyword>
<dbReference type="EMBL" id="KL142376">
    <property type="protein sequence ID" value="KDR77823.1"/>
    <property type="molecule type" value="Genomic_DNA"/>
</dbReference>
<name>A0A067TFR8_GALM3</name>
<reference evidence="2" key="1">
    <citation type="journal article" date="2014" name="Proc. Natl. Acad. Sci. U.S.A.">
        <title>Extensive sampling of basidiomycete genomes demonstrates inadequacy of the white-rot/brown-rot paradigm for wood decay fungi.</title>
        <authorList>
            <person name="Riley R."/>
            <person name="Salamov A.A."/>
            <person name="Brown D.W."/>
            <person name="Nagy L.G."/>
            <person name="Floudas D."/>
            <person name="Held B.W."/>
            <person name="Levasseur A."/>
            <person name="Lombard V."/>
            <person name="Morin E."/>
            <person name="Otillar R."/>
            <person name="Lindquist E.A."/>
            <person name="Sun H."/>
            <person name="LaButti K.M."/>
            <person name="Schmutz J."/>
            <person name="Jabbour D."/>
            <person name="Luo H."/>
            <person name="Baker S.E."/>
            <person name="Pisabarro A.G."/>
            <person name="Walton J.D."/>
            <person name="Blanchette R.A."/>
            <person name="Henrissat B."/>
            <person name="Martin F."/>
            <person name="Cullen D."/>
            <person name="Hibbett D.S."/>
            <person name="Grigoriev I.V."/>
        </authorList>
    </citation>
    <scope>NUCLEOTIDE SEQUENCE [LARGE SCALE GENOMIC DNA]</scope>
    <source>
        <strain evidence="2">CBS 339.88</strain>
    </source>
</reference>
<proteinExistence type="predicted"/>
<dbReference type="Proteomes" id="UP000027222">
    <property type="component" value="Unassembled WGS sequence"/>
</dbReference>